<dbReference type="InterPro" id="IPR051785">
    <property type="entry name" value="MMCE/EMCE_epimerase"/>
</dbReference>
<protein>
    <submittedName>
        <fullName evidence="3">Glyoxalase</fullName>
    </submittedName>
</protein>
<dbReference type="Pfam" id="PF13669">
    <property type="entry name" value="Glyoxalase_4"/>
    <property type="match status" value="1"/>
</dbReference>
<gene>
    <name evidence="3" type="ORF">YH66_03920</name>
</gene>
<dbReference type="PATRIC" id="fig|92706.3.peg.810"/>
<dbReference type="HOGENOM" id="CLU_046006_2_1_11"/>
<organism evidence="3 4">
    <name type="scientific">[Brevibacterium] flavum</name>
    <dbReference type="NCBI Taxonomy" id="92706"/>
    <lineage>
        <taxon>Bacteria</taxon>
        <taxon>Bacillati</taxon>
        <taxon>Actinomycetota</taxon>
        <taxon>Actinomycetes</taxon>
        <taxon>Mycobacteriales</taxon>
        <taxon>Corynebacteriaceae</taxon>
        <taxon>Corynebacterium</taxon>
    </lineage>
</organism>
<dbReference type="CDD" id="cd08353">
    <property type="entry name" value="VOC_like"/>
    <property type="match status" value="1"/>
</dbReference>
<feature type="domain" description="VOC" evidence="2">
    <location>
        <begin position="5"/>
        <end position="139"/>
    </location>
</feature>
<keyword evidence="1" id="KW-0479">Metal-binding</keyword>
<dbReference type="Gene3D" id="3.10.180.10">
    <property type="entry name" value="2,3-Dihydroxybiphenyl 1,2-Dioxygenase, domain 1"/>
    <property type="match status" value="1"/>
</dbReference>
<dbReference type="InterPro" id="IPR037523">
    <property type="entry name" value="VOC_core"/>
</dbReference>
<dbReference type="PANTHER" id="PTHR43048:SF5">
    <property type="entry name" value="BLR5325 PROTEIN"/>
    <property type="match status" value="1"/>
</dbReference>
<evidence type="ECO:0000313" key="4">
    <source>
        <dbReference type="Proteomes" id="UP000034037"/>
    </source>
</evidence>
<reference evidence="3 4" key="1">
    <citation type="submission" date="2015-04" db="EMBL/GenBank/DDBJ databases">
        <title>Complete Genome Sequence of Brevibacterium flavum ATCC 15168.</title>
        <authorList>
            <person name="Ahn J."/>
            <person name="Park G."/>
            <person name="Jeon W."/>
            <person name="Jang Y."/>
            <person name="Jang M."/>
            <person name="Lee H."/>
            <person name="Lee H."/>
        </authorList>
    </citation>
    <scope>NUCLEOTIDE SEQUENCE [LARGE SCALE GENOMIC DNA]</scope>
    <source>
        <strain evidence="3 4">ATCC 15168</strain>
    </source>
</reference>
<accession>A0A0F6WS06</accession>
<dbReference type="EMBL" id="CP011309">
    <property type="protein sequence ID" value="AKF28930.1"/>
    <property type="molecule type" value="Genomic_DNA"/>
</dbReference>
<dbReference type="RefSeq" id="WP_034983926.1">
    <property type="nucleotide sequence ID" value="NZ_CP011309.1"/>
</dbReference>
<dbReference type="SUPFAM" id="SSF54593">
    <property type="entry name" value="Glyoxalase/Bleomycin resistance protein/Dihydroxybiphenyl dioxygenase"/>
    <property type="match status" value="1"/>
</dbReference>
<sequence>MGIKRLDNVAIVVESLDEAVGFFEKLGMSLDGRTMVQGDFADRTVGLSGIRSEIAVLKTPDGHSRVELTQYLHPEPIATPPPAPNQIGMHRLMFAVDDIEETIAHIGAEPLDGIANYEDVFLLCYLRGPSGIIVALAQEL</sequence>
<name>A0A0F6WS06_9CORY</name>
<dbReference type="GO" id="GO:0004493">
    <property type="term" value="F:methylmalonyl-CoA epimerase activity"/>
    <property type="evidence" value="ECO:0007669"/>
    <property type="project" value="TreeGrafter"/>
</dbReference>
<dbReference type="Proteomes" id="UP000034037">
    <property type="component" value="Chromosome"/>
</dbReference>
<proteinExistence type="predicted"/>
<dbReference type="InterPro" id="IPR029068">
    <property type="entry name" value="Glyas_Bleomycin-R_OHBP_Dase"/>
</dbReference>
<dbReference type="GO" id="GO:0046872">
    <property type="term" value="F:metal ion binding"/>
    <property type="evidence" value="ECO:0007669"/>
    <property type="project" value="UniProtKB-KW"/>
</dbReference>
<dbReference type="PROSITE" id="PS51819">
    <property type="entry name" value="VOC"/>
    <property type="match status" value="1"/>
</dbReference>
<dbReference type="GO" id="GO:0046491">
    <property type="term" value="P:L-methylmalonyl-CoA metabolic process"/>
    <property type="evidence" value="ECO:0007669"/>
    <property type="project" value="TreeGrafter"/>
</dbReference>
<dbReference type="PANTHER" id="PTHR43048">
    <property type="entry name" value="METHYLMALONYL-COA EPIMERASE"/>
    <property type="match status" value="1"/>
</dbReference>
<evidence type="ECO:0000259" key="2">
    <source>
        <dbReference type="PROSITE" id="PS51819"/>
    </source>
</evidence>
<evidence type="ECO:0000256" key="1">
    <source>
        <dbReference type="ARBA" id="ARBA00022723"/>
    </source>
</evidence>
<keyword evidence="4" id="KW-1185">Reference proteome</keyword>
<dbReference type="AlphaFoldDB" id="A0A0F6WS06"/>
<evidence type="ECO:0000313" key="3">
    <source>
        <dbReference type="EMBL" id="AKF28930.1"/>
    </source>
</evidence>